<keyword evidence="2" id="KW-1185">Reference proteome</keyword>
<dbReference type="GeneID" id="36554784"/>
<dbReference type="InterPro" id="IPR009959">
    <property type="entry name" value="Cyclase_SnoaL-like"/>
</dbReference>
<dbReference type="GO" id="GO:0030638">
    <property type="term" value="P:polyketide metabolic process"/>
    <property type="evidence" value="ECO:0007669"/>
    <property type="project" value="InterPro"/>
</dbReference>
<dbReference type="AlphaFoldDB" id="A0A2I2FWF1"/>
<comment type="caution">
    <text evidence="1">The sequence shown here is derived from an EMBL/GenBank/DDBJ whole genome shotgun (WGS) entry which is preliminary data.</text>
</comment>
<evidence type="ECO:0000313" key="2">
    <source>
        <dbReference type="Proteomes" id="UP000234275"/>
    </source>
</evidence>
<protein>
    <submittedName>
        <fullName evidence="1">LEA domain protein</fullName>
    </submittedName>
</protein>
<dbReference type="PANTHER" id="PTHR38436:SF3">
    <property type="entry name" value="CARBOXYMETHYLENEBUTENOLIDASE-RELATED"/>
    <property type="match status" value="1"/>
</dbReference>
<accession>A0A2I2FWF1</accession>
<organism evidence="1 2">
    <name type="scientific">Aspergillus steynii IBT 23096</name>
    <dbReference type="NCBI Taxonomy" id="1392250"/>
    <lineage>
        <taxon>Eukaryota</taxon>
        <taxon>Fungi</taxon>
        <taxon>Dikarya</taxon>
        <taxon>Ascomycota</taxon>
        <taxon>Pezizomycotina</taxon>
        <taxon>Eurotiomycetes</taxon>
        <taxon>Eurotiomycetidae</taxon>
        <taxon>Eurotiales</taxon>
        <taxon>Aspergillaceae</taxon>
        <taxon>Aspergillus</taxon>
        <taxon>Aspergillus subgen. Circumdati</taxon>
    </lineage>
</organism>
<dbReference type="Proteomes" id="UP000234275">
    <property type="component" value="Unassembled WGS sequence"/>
</dbReference>
<dbReference type="SUPFAM" id="SSF54427">
    <property type="entry name" value="NTF2-like"/>
    <property type="match status" value="1"/>
</dbReference>
<name>A0A2I2FWF1_9EURO</name>
<proteinExistence type="predicted"/>
<dbReference type="STRING" id="1392250.A0A2I2FWF1"/>
<dbReference type="Gene3D" id="3.10.450.50">
    <property type="match status" value="1"/>
</dbReference>
<dbReference type="RefSeq" id="XP_024700247.1">
    <property type="nucleotide sequence ID" value="XM_024847085.1"/>
</dbReference>
<dbReference type="PANTHER" id="PTHR38436">
    <property type="entry name" value="POLYKETIDE CYCLASE SNOAL-LIKE DOMAIN"/>
    <property type="match status" value="1"/>
</dbReference>
<dbReference type="VEuPathDB" id="FungiDB:P170DRAFT_415827"/>
<gene>
    <name evidence="1" type="ORF">P170DRAFT_415827</name>
</gene>
<evidence type="ECO:0000313" key="1">
    <source>
        <dbReference type="EMBL" id="PLB44945.1"/>
    </source>
</evidence>
<dbReference type="OrthoDB" id="5440at2759"/>
<dbReference type="EMBL" id="MSFO01000008">
    <property type="protein sequence ID" value="PLB44945.1"/>
    <property type="molecule type" value="Genomic_DNA"/>
</dbReference>
<dbReference type="InterPro" id="IPR032710">
    <property type="entry name" value="NTF2-like_dom_sf"/>
</dbReference>
<sequence length="403" mass="45237">MSVLESGVFLFPPLSHKGKGPGMIIIVPDNPLNQLVQINGIPSPSLKWAKEGYTVLEIQESAIDRGYVLDQAIATFAQHDRCTPHDLIGLVVYGSQLWEKAKCLAGFNKVTAAAVYLAAGDDVQFASNDIPTVQHVAGKASWKLRRTESIIQYEYPEIQDWSFALPSPSEFNCAEEGVSHTRNLTFLKRHMNGPYFDLEAIWKEHTYFEFGNRSAEQTMSTMVQEPYVNHIPTVTGGIGRDKLTRFYRDNFIFTNPRDVKNQLISRTVGIDRVVDEFIMTFTHDSEVDWLILGISPTGCKLEIPFMAVVNIRGDRLYHEHITWDQGTVLKQLDLISEYLPYPYPISGGKGALPGMTFEVQVPVAGSECAAKMRDKNAIPSNLFFGMRLREGGLDTNQDILRES</sequence>
<reference evidence="1 2" key="1">
    <citation type="submission" date="2016-12" db="EMBL/GenBank/DDBJ databases">
        <title>The genomes of Aspergillus section Nigri reveals drivers in fungal speciation.</title>
        <authorList>
            <consortium name="DOE Joint Genome Institute"/>
            <person name="Vesth T.C."/>
            <person name="Nybo J."/>
            <person name="Theobald S."/>
            <person name="Brandl J."/>
            <person name="Frisvad J.C."/>
            <person name="Nielsen K.F."/>
            <person name="Lyhne E.K."/>
            <person name="Kogle M.E."/>
            <person name="Kuo A."/>
            <person name="Riley R."/>
            <person name="Clum A."/>
            <person name="Nolan M."/>
            <person name="Lipzen A."/>
            <person name="Salamov A."/>
            <person name="Henrissat B."/>
            <person name="Wiebenga A."/>
            <person name="De Vries R.P."/>
            <person name="Grigoriev I.V."/>
            <person name="Mortensen U.H."/>
            <person name="Andersen M.R."/>
            <person name="Baker S.E."/>
        </authorList>
    </citation>
    <scope>NUCLEOTIDE SEQUENCE [LARGE SCALE GENOMIC DNA]</scope>
    <source>
        <strain evidence="1 2">IBT 23096</strain>
    </source>
</reference>